<name>B5CRH2_9FIRM</name>
<dbReference type="HOGENOM" id="CLU_3204891_0_0_9"/>
<sequence>MKERIIDPQFDPDREKKIFKMYVSIPEEEEERLTAKEKVGHLRFE</sequence>
<accession>B5CRH2</accession>
<proteinExistence type="predicted"/>
<reference evidence="1 2" key="2">
    <citation type="submission" date="2008-08" db="EMBL/GenBank/DDBJ databases">
        <authorList>
            <person name="Fulton L."/>
            <person name="Clifton S."/>
            <person name="Fulton B."/>
            <person name="Xu J."/>
            <person name="Minx P."/>
            <person name="Pepin K.H."/>
            <person name="Johnson M."/>
            <person name="Bhonagiri V."/>
            <person name="Nash W.E."/>
            <person name="Mardis E.R."/>
            <person name="Wilson R.K."/>
        </authorList>
    </citation>
    <scope>NUCLEOTIDE SEQUENCE [LARGE SCALE GENOMIC DNA]</scope>
    <source>
        <strain evidence="1 2">ATCC 29176</strain>
    </source>
</reference>
<reference evidence="1 2" key="1">
    <citation type="submission" date="2008-08" db="EMBL/GenBank/DDBJ databases">
        <title>Draft genome sequence of Ruminococcus lactaris ATCC 29176.</title>
        <authorList>
            <person name="Sudarsanam P."/>
            <person name="Ley R."/>
            <person name="Guruge J."/>
            <person name="Turnbaugh P.J."/>
            <person name="Mahowald M."/>
            <person name="Liep D."/>
            <person name="Gordon J."/>
        </authorList>
    </citation>
    <scope>NUCLEOTIDE SEQUENCE [LARGE SCALE GENOMIC DNA]</scope>
    <source>
        <strain evidence="1 2">ATCC 29176</strain>
    </source>
</reference>
<gene>
    <name evidence="1" type="ORF">RUMLAC_02073</name>
</gene>
<comment type="caution">
    <text evidence="1">The sequence shown here is derived from an EMBL/GenBank/DDBJ whole genome shotgun (WGS) entry which is preliminary data.</text>
</comment>
<dbReference type="Proteomes" id="UP000003254">
    <property type="component" value="Unassembled WGS sequence"/>
</dbReference>
<dbReference type="EMBL" id="ABOU02000047">
    <property type="protein sequence ID" value="EDY32194.1"/>
    <property type="molecule type" value="Genomic_DNA"/>
</dbReference>
<dbReference type="GeneID" id="77333327"/>
<evidence type="ECO:0000313" key="2">
    <source>
        <dbReference type="Proteomes" id="UP000003254"/>
    </source>
</evidence>
<dbReference type="AlphaFoldDB" id="B5CRH2"/>
<keyword evidence="2" id="KW-1185">Reference proteome</keyword>
<organism evidence="1 2">
    <name type="scientific">[Ruminococcus] lactaris ATCC 29176</name>
    <dbReference type="NCBI Taxonomy" id="471875"/>
    <lineage>
        <taxon>Bacteria</taxon>
        <taxon>Bacillati</taxon>
        <taxon>Bacillota</taxon>
        <taxon>Clostridia</taxon>
        <taxon>Lachnospirales</taxon>
        <taxon>Lachnospiraceae</taxon>
        <taxon>Mediterraneibacter</taxon>
    </lineage>
</organism>
<protein>
    <submittedName>
        <fullName evidence="1">Uncharacterized protein</fullName>
    </submittedName>
</protein>
<dbReference type="RefSeq" id="WP_005612172.1">
    <property type="nucleotide sequence ID" value="NZ_CP102292.1"/>
</dbReference>
<evidence type="ECO:0000313" key="1">
    <source>
        <dbReference type="EMBL" id="EDY32194.1"/>
    </source>
</evidence>